<dbReference type="AlphaFoldDB" id="A0A026WTC8"/>
<organism evidence="1 2">
    <name type="scientific">Ooceraea biroi</name>
    <name type="common">Clonal raider ant</name>
    <name type="synonym">Cerapachys biroi</name>
    <dbReference type="NCBI Taxonomy" id="2015173"/>
    <lineage>
        <taxon>Eukaryota</taxon>
        <taxon>Metazoa</taxon>
        <taxon>Ecdysozoa</taxon>
        <taxon>Arthropoda</taxon>
        <taxon>Hexapoda</taxon>
        <taxon>Insecta</taxon>
        <taxon>Pterygota</taxon>
        <taxon>Neoptera</taxon>
        <taxon>Endopterygota</taxon>
        <taxon>Hymenoptera</taxon>
        <taxon>Apocrita</taxon>
        <taxon>Aculeata</taxon>
        <taxon>Formicoidea</taxon>
        <taxon>Formicidae</taxon>
        <taxon>Dorylinae</taxon>
        <taxon>Ooceraea</taxon>
    </lineage>
</organism>
<evidence type="ECO:0000313" key="2">
    <source>
        <dbReference type="Proteomes" id="UP000053097"/>
    </source>
</evidence>
<reference evidence="1 2" key="1">
    <citation type="journal article" date="2014" name="Curr. Biol.">
        <title>The genome of the clonal raider ant Cerapachys biroi.</title>
        <authorList>
            <person name="Oxley P.R."/>
            <person name="Ji L."/>
            <person name="Fetter-Pruneda I."/>
            <person name="McKenzie S.K."/>
            <person name="Li C."/>
            <person name="Hu H."/>
            <person name="Zhang G."/>
            <person name="Kronauer D.J."/>
        </authorList>
    </citation>
    <scope>NUCLEOTIDE SEQUENCE [LARGE SCALE GENOMIC DNA]</scope>
</reference>
<accession>A0A026WTC8</accession>
<name>A0A026WTC8_OOCBI</name>
<dbReference type="EMBL" id="KK107128">
    <property type="protein sequence ID" value="EZA58359.1"/>
    <property type="molecule type" value="Genomic_DNA"/>
</dbReference>
<proteinExistence type="predicted"/>
<keyword evidence="2" id="KW-1185">Reference proteome</keyword>
<sequence length="148" mass="16160">MLPLAQFARDVRVVRVAALSGAIHSLSLGVNVLPRSGVALQRRIRFALHAVRTSRESRNAERSRAQLAKCTRFCSQSAGARAAPVREPVSPVASQQAEQQVYASRDHVENLLKTKSRAERETRIRRADSIQHAFGTTGFETAATAAVT</sequence>
<evidence type="ECO:0000313" key="1">
    <source>
        <dbReference type="EMBL" id="EZA58359.1"/>
    </source>
</evidence>
<dbReference type="Proteomes" id="UP000053097">
    <property type="component" value="Unassembled WGS sequence"/>
</dbReference>
<gene>
    <name evidence="1" type="ORF">X777_01316</name>
</gene>
<protein>
    <submittedName>
        <fullName evidence="1">Uncharacterized protein</fullName>
    </submittedName>
</protein>